<dbReference type="InParanoid" id="E9DUA0"/>
<evidence type="ECO:0000256" key="9">
    <source>
        <dbReference type="SAM" id="MobiDB-lite"/>
    </source>
</evidence>
<dbReference type="Pfam" id="PF08528">
    <property type="entry name" value="Whi5"/>
    <property type="match status" value="1"/>
</dbReference>
<dbReference type="GO" id="GO:0033309">
    <property type="term" value="C:SBF transcription complex"/>
    <property type="evidence" value="ECO:0007669"/>
    <property type="project" value="TreeGrafter"/>
</dbReference>
<dbReference type="eggNOG" id="ENOG502S25T">
    <property type="taxonomic scope" value="Eukaryota"/>
</dbReference>
<evidence type="ECO:0000256" key="8">
    <source>
        <dbReference type="ARBA" id="ARBA00023242"/>
    </source>
</evidence>
<dbReference type="InterPro" id="IPR013734">
    <property type="entry name" value="TF_Nrm1/Whi5"/>
</dbReference>
<feature type="region of interest" description="Disordered" evidence="9">
    <location>
        <begin position="212"/>
        <end position="346"/>
    </location>
</feature>
<feature type="compositionally biased region" description="Low complexity" evidence="9">
    <location>
        <begin position="371"/>
        <end position="384"/>
    </location>
</feature>
<feature type="compositionally biased region" description="Polar residues" evidence="9">
    <location>
        <begin position="432"/>
        <end position="454"/>
    </location>
</feature>
<dbReference type="GO" id="GO:0005737">
    <property type="term" value="C:cytoplasm"/>
    <property type="evidence" value="ECO:0007669"/>
    <property type="project" value="UniProtKB-SubCell"/>
</dbReference>
<evidence type="ECO:0000256" key="4">
    <source>
        <dbReference type="ARBA" id="ARBA00022490"/>
    </source>
</evidence>
<dbReference type="EMBL" id="GL698473">
    <property type="protein sequence ID" value="EFY92960.1"/>
    <property type="molecule type" value="Genomic_DNA"/>
</dbReference>
<evidence type="ECO:0000313" key="11">
    <source>
        <dbReference type="Proteomes" id="UP000002499"/>
    </source>
</evidence>
<feature type="region of interest" description="Disordered" evidence="9">
    <location>
        <begin position="125"/>
        <end position="148"/>
    </location>
</feature>
<feature type="region of interest" description="Disordered" evidence="9">
    <location>
        <begin position="359"/>
        <end position="474"/>
    </location>
</feature>
<proteinExistence type="inferred from homology"/>
<feature type="compositionally biased region" description="Polar residues" evidence="9">
    <location>
        <begin position="318"/>
        <end position="333"/>
    </location>
</feature>
<dbReference type="OMA" id="TIHRRQG"/>
<organism evidence="11">
    <name type="scientific">Metarhizium acridum (strain CQMa 102)</name>
    <dbReference type="NCBI Taxonomy" id="655827"/>
    <lineage>
        <taxon>Eukaryota</taxon>
        <taxon>Fungi</taxon>
        <taxon>Dikarya</taxon>
        <taxon>Ascomycota</taxon>
        <taxon>Pezizomycotina</taxon>
        <taxon>Sordariomycetes</taxon>
        <taxon>Hypocreomycetidae</taxon>
        <taxon>Hypocreales</taxon>
        <taxon>Clavicipitaceae</taxon>
        <taxon>Metarhizium</taxon>
    </lineage>
</organism>
<comment type="subcellular location">
    <subcellularLocation>
        <location evidence="2">Cytoplasm</location>
    </subcellularLocation>
    <subcellularLocation>
        <location evidence="1">Nucleus</location>
    </subcellularLocation>
</comment>
<name>E9DUA0_METAQ</name>
<gene>
    <name evidence="10" type="ORF">MAC_01198</name>
</gene>
<dbReference type="PANTHER" id="PTHR28246">
    <property type="entry name" value="G1-SPECIFIC TRANSCRIPTIONAL REPRESSOR WHI5-RELATED"/>
    <property type="match status" value="1"/>
</dbReference>
<dbReference type="AlphaFoldDB" id="E9DUA0"/>
<evidence type="ECO:0008006" key="12">
    <source>
        <dbReference type="Google" id="ProtNLM"/>
    </source>
</evidence>
<feature type="compositionally biased region" description="Polar residues" evidence="9">
    <location>
        <begin position="359"/>
        <end position="370"/>
    </location>
</feature>
<dbReference type="STRING" id="655827.E9DUA0"/>
<dbReference type="PANTHER" id="PTHR28246:SF1">
    <property type="entry name" value="G1-SPECIFIC TRANSCRIPTIONAL REPRESSOR WHI5-RELATED"/>
    <property type="match status" value="1"/>
</dbReference>
<dbReference type="InterPro" id="IPR039198">
    <property type="entry name" value="Srl3/Whi5"/>
</dbReference>
<keyword evidence="7" id="KW-0804">Transcription</keyword>
<feature type="compositionally biased region" description="Low complexity" evidence="9">
    <location>
        <begin position="290"/>
        <end position="299"/>
    </location>
</feature>
<keyword evidence="11" id="KW-1185">Reference proteome</keyword>
<evidence type="ECO:0000256" key="7">
    <source>
        <dbReference type="ARBA" id="ARBA00023163"/>
    </source>
</evidence>
<keyword evidence="6" id="KW-0805">Transcription regulation</keyword>
<evidence type="ECO:0000256" key="5">
    <source>
        <dbReference type="ARBA" id="ARBA00022491"/>
    </source>
</evidence>
<keyword evidence="5" id="KW-0678">Repressor</keyword>
<dbReference type="GO" id="GO:0003712">
    <property type="term" value="F:transcription coregulator activity"/>
    <property type="evidence" value="ECO:0007669"/>
    <property type="project" value="TreeGrafter"/>
</dbReference>
<evidence type="ECO:0000256" key="3">
    <source>
        <dbReference type="ARBA" id="ARBA00006922"/>
    </source>
</evidence>
<evidence type="ECO:0000256" key="1">
    <source>
        <dbReference type="ARBA" id="ARBA00004123"/>
    </source>
</evidence>
<evidence type="ECO:0000256" key="6">
    <source>
        <dbReference type="ARBA" id="ARBA00023015"/>
    </source>
</evidence>
<dbReference type="HOGENOM" id="CLU_026594_1_0_1"/>
<comment type="similarity">
    <text evidence="3">Belongs to the WHI5/NRM1 family.</text>
</comment>
<protein>
    <recommendedName>
        <fullName evidence="12">Cyclin-dependent kinase</fullName>
    </recommendedName>
</protein>
<feature type="compositionally biased region" description="Low complexity" evidence="9">
    <location>
        <begin position="212"/>
        <end position="225"/>
    </location>
</feature>
<feature type="compositionally biased region" description="Low complexity" evidence="9">
    <location>
        <begin position="306"/>
        <end position="317"/>
    </location>
</feature>
<reference evidence="10 11" key="1">
    <citation type="journal article" date="2011" name="PLoS Genet.">
        <title>Genome sequencing and comparative transcriptomics of the model entomopathogenic fungi Metarhizium anisopliae and M. acridum.</title>
        <authorList>
            <person name="Gao Q."/>
            <person name="Jin K."/>
            <person name="Ying S.H."/>
            <person name="Zhang Y."/>
            <person name="Xiao G."/>
            <person name="Shang Y."/>
            <person name="Duan Z."/>
            <person name="Hu X."/>
            <person name="Xie X.Q."/>
            <person name="Zhou G."/>
            <person name="Peng G."/>
            <person name="Luo Z."/>
            <person name="Huang W."/>
            <person name="Wang B."/>
            <person name="Fang W."/>
            <person name="Wang S."/>
            <person name="Zhong Y."/>
            <person name="Ma L.J."/>
            <person name="St Leger R.J."/>
            <person name="Zhao G.P."/>
            <person name="Pei Y."/>
            <person name="Feng M.G."/>
            <person name="Xia Y."/>
            <person name="Wang C."/>
        </authorList>
    </citation>
    <scope>NUCLEOTIDE SEQUENCE [LARGE SCALE GENOMIC DNA]</scope>
    <source>
        <strain evidence="10 11">CQMa 102</strain>
    </source>
</reference>
<dbReference type="OrthoDB" id="2359117at2759"/>
<evidence type="ECO:0000313" key="10">
    <source>
        <dbReference type="EMBL" id="EFY92960.1"/>
    </source>
</evidence>
<dbReference type="Proteomes" id="UP000002499">
    <property type="component" value="Unassembled WGS sequence"/>
</dbReference>
<feature type="region of interest" description="Disordered" evidence="9">
    <location>
        <begin position="494"/>
        <end position="518"/>
    </location>
</feature>
<keyword evidence="4" id="KW-0963">Cytoplasm</keyword>
<feature type="compositionally biased region" description="Polar residues" evidence="9">
    <location>
        <begin position="10"/>
        <end position="61"/>
    </location>
</feature>
<sequence>MDSDPYPASQPVQGQDQLAPSGHDSGTNSSQSQTRSVADSQTSNASPATDQVATPPGSDSGSGVEPPPAAVVTAMLKNRYANVGPGLTTGVSSQNSQLHQLSAIAAVQDRLGLDAAGLPRKRMADGEVKDGRGSLSPVKGHSRTTSTVSVASTAGSTIGEVCMSPKGKLSCCLSADADLVQLSAELRTRLSYAMVKVNNGWQARNLDEVESLASQATSPASSTSTVHRRKGSSASPRLPATAMSSRAQFTHESMNFKGKSASPPSANSDKPTLAPPASIQPCSPMPAPRSNPRRNSNPRYTPTMLSHSHSASAHASAQTTPISNGIGRSQSHLDANMYSPHHKNVREQDAIETLLFMSSPGNSASLKHTFSPSGSPGPQSSAPPRSVSERHALPSGPRRGLPASRPPSSAKKVGFDKSPGVPPPHSPMDLDSPQQQQYTARNISTPKRQATGLTSRHRTTLSLPSGLGLGNGTARKVLRDEDIERMLDHAGAELADSSDDEEIQLPPGRNRLAGAMGI</sequence>
<keyword evidence="8" id="KW-0539">Nucleus</keyword>
<evidence type="ECO:0000256" key="2">
    <source>
        <dbReference type="ARBA" id="ARBA00004496"/>
    </source>
</evidence>
<feature type="compositionally biased region" description="Polar residues" evidence="9">
    <location>
        <begin position="242"/>
        <end position="253"/>
    </location>
</feature>
<accession>E9DUA0</accession>
<dbReference type="GO" id="GO:0000082">
    <property type="term" value="P:G1/S transition of mitotic cell cycle"/>
    <property type="evidence" value="ECO:0007669"/>
    <property type="project" value="InterPro"/>
</dbReference>
<feature type="region of interest" description="Disordered" evidence="9">
    <location>
        <begin position="1"/>
        <end position="68"/>
    </location>
</feature>